<dbReference type="Proteomes" id="UP001178507">
    <property type="component" value="Unassembled WGS sequence"/>
</dbReference>
<dbReference type="EMBL" id="CAUJNA010003881">
    <property type="protein sequence ID" value="CAJ1411577.1"/>
    <property type="molecule type" value="Genomic_DNA"/>
</dbReference>
<organism evidence="1 2">
    <name type="scientific">Effrenium voratum</name>
    <dbReference type="NCBI Taxonomy" id="2562239"/>
    <lineage>
        <taxon>Eukaryota</taxon>
        <taxon>Sar</taxon>
        <taxon>Alveolata</taxon>
        <taxon>Dinophyceae</taxon>
        <taxon>Suessiales</taxon>
        <taxon>Symbiodiniaceae</taxon>
        <taxon>Effrenium</taxon>
    </lineage>
</organism>
<evidence type="ECO:0000313" key="1">
    <source>
        <dbReference type="EMBL" id="CAJ1411577.1"/>
    </source>
</evidence>
<accession>A0AA36NL33</accession>
<protein>
    <submittedName>
        <fullName evidence="1">Uncharacterized protein</fullName>
    </submittedName>
</protein>
<sequence>MAYEWAVLHGRPWKVKNEFCWCMLPPFQVRRHEGSEGVIFLAVAWSMGPVKYTKHEETVMNGVASTIYTHRTFPPVCVRPLVDIVLQGELLKDGAGIHFQIARITGQHLGALNFKDTDRVTHHELLAKIKLQLLHRRVKLLWHGSPVMAPAGHVVLWSRSVVERPFPFRSFVSLVRCRRKTRPADQRLKVWKAALRKGQWLHIAGVL</sequence>
<evidence type="ECO:0000313" key="2">
    <source>
        <dbReference type="Proteomes" id="UP001178507"/>
    </source>
</evidence>
<keyword evidence="2" id="KW-1185">Reference proteome</keyword>
<comment type="caution">
    <text evidence="1">The sequence shown here is derived from an EMBL/GenBank/DDBJ whole genome shotgun (WGS) entry which is preliminary data.</text>
</comment>
<dbReference type="AlphaFoldDB" id="A0AA36NL33"/>
<proteinExistence type="predicted"/>
<name>A0AA36NL33_9DINO</name>
<gene>
    <name evidence="1" type="ORF">EVOR1521_LOCUS32106</name>
</gene>
<reference evidence="1" key="1">
    <citation type="submission" date="2023-08" db="EMBL/GenBank/DDBJ databases">
        <authorList>
            <person name="Chen Y."/>
            <person name="Shah S."/>
            <person name="Dougan E. K."/>
            <person name="Thang M."/>
            <person name="Chan C."/>
        </authorList>
    </citation>
    <scope>NUCLEOTIDE SEQUENCE</scope>
</reference>